<reference evidence="2" key="1">
    <citation type="submission" date="2024-06" db="EMBL/GenBank/DDBJ databases">
        <title>Mesorhizobium karijinii sp. nov., a symbiont of the iconic Swainsona formosa from arid Australia.</title>
        <authorList>
            <person name="Hill Y.J."/>
            <person name="Watkin E.L.J."/>
            <person name="O'Hara G.W."/>
            <person name="Terpolilli J."/>
            <person name="Tye M.L."/>
            <person name="Kohlmeier M.G."/>
        </authorList>
    </citation>
    <scope>NUCLEOTIDE SEQUENCE</scope>
    <source>
        <strain evidence="2">WSM2240</strain>
    </source>
</reference>
<protein>
    <submittedName>
        <fullName evidence="2">Uncharacterized protein</fullName>
    </submittedName>
</protein>
<gene>
    <name evidence="2" type="ORF">ABVK50_15390</name>
</gene>
<dbReference type="AlphaFoldDB" id="A0AAU8CIK9"/>
<sequence>MPYNKQGLVVKQISKTADIIALLTRAGAAVDDVAVFEAIALNNRPLRKRHPLYNGAVAQRSFLLEMALALELESRPVQIMHDGSQLPIGRIFHGKVVDGVDTELRVLFWIEKAHEDKIKSVDNGTVDQVSVGILPKQMICSADGFDFFAAESSIEHIFTGTTPDGHKVGENGVYCKMVGLEAFFEISLVGQGGAQNARIVNSDQSHFSAPMQRLAANADFHHLALTATATMDKPTMDVKELLAELRTVERDSAKTAIENETLKASTATLTAERDELKTKLEAAVQAAPAVTAELAELKTKNEGTEAALAAADEALRDICKKILTANGQVDAEVPAELADVVTKITDTSAGLAAALAAGGKARGAEDEVKSAELAITSFRTRR</sequence>
<evidence type="ECO:0000256" key="1">
    <source>
        <dbReference type="SAM" id="Coils"/>
    </source>
</evidence>
<accession>A0AAU8CIK9</accession>
<dbReference type="RefSeq" id="WP_353645759.1">
    <property type="nucleotide sequence ID" value="NZ_CP159253.1"/>
</dbReference>
<keyword evidence="1" id="KW-0175">Coiled coil</keyword>
<feature type="coiled-coil region" evidence="1">
    <location>
        <begin position="259"/>
        <end position="314"/>
    </location>
</feature>
<organism evidence="2">
    <name type="scientific">Mesorhizobium sp. WSM2240</name>
    <dbReference type="NCBI Taxonomy" id="3228851"/>
    <lineage>
        <taxon>Bacteria</taxon>
        <taxon>Pseudomonadati</taxon>
        <taxon>Pseudomonadota</taxon>
        <taxon>Alphaproteobacteria</taxon>
        <taxon>Hyphomicrobiales</taxon>
        <taxon>Phyllobacteriaceae</taxon>
        <taxon>Mesorhizobium</taxon>
    </lineage>
</organism>
<proteinExistence type="predicted"/>
<evidence type="ECO:0000313" key="2">
    <source>
        <dbReference type="EMBL" id="XCG46703.1"/>
    </source>
</evidence>
<name>A0AAU8CIK9_9HYPH</name>
<dbReference type="EMBL" id="CP159253">
    <property type="protein sequence ID" value="XCG46703.1"/>
    <property type="molecule type" value="Genomic_DNA"/>
</dbReference>